<dbReference type="GO" id="GO:0031966">
    <property type="term" value="C:mitochondrial membrane"/>
    <property type="evidence" value="ECO:0007669"/>
    <property type="project" value="UniProtKB-SubCell"/>
</dbReference>
<evidence type="ECO:0008006" key="10">
    <source>
        <dbReference type="Google" id="ProtNLM"/>
    </source>
</evidence>
<comment type="caution">
    <text evidence="8">The sequence shown here is derived from an EMBL/GenBank/DDBJ whole genome shotgun (WGS) entry which is preliminary data.</text>
</comment>
<organism evidence="8 9">
    <name type="scientific">Candidula unifasciata</name>
    <dbReference type="NCBI Taxonomy" id="100452"/>
    <lineage>
        <taxon>Eukaryota</taxon>
        <taxon>Metazoa</taxon>
        <taxon>Spiralia</taxon>
        <taxon>Lophotrochozoa</taxon>
        <taxon>Mollusca</taxon>
        <taxon>Gastropoda</taxon>
        <taxon>Heterobranchia</taxon>
        <taxon>Euthyneura</taxon>
        <taxon>Panpulmonata</taxon>
        <taxon>Eupulmonata</taxon>
        <taxon>Stylommatophora</taxon>
        <taxon>Helicina</taxon>
        <taxon>Helicoidea</taxon>
        <taxon>Geomitridae</taxon>
        <taxon>Candidula</taxon>
    </lineage>
</organism>
<dbReference type="Pfam" id="PF14960">
    <property type="entry name" value="ATP_synth_reg"/>
    <property type="match status" value="1"/>
</dbReference>
<evidence type="ECO:0000256" key="2">
    <source>
        <dbReference type="ARBA" id="ARBA00022692"/>
    </source>
</evidence>
<keyword evidence="9" id="KW-1185">Reference proteome</keyword>
<keyword evidence="5 7" id="KW-0472">Membrane</keyword>
<proteinExistence type="predicted"/>
<name>A0A8S3ZGI9_9EUPU</name>
<protein>
    <recommendedName>
        <fullName evidence="10">Up-regulated during skeletal muscle growth protein 5</fullName>
    </recommendedName>
</protein>
<evidence type="ECO:0000256" key="1">
    <source>
        <dbReference type="ARBA" id="ARBA00004304"/>
    </source>
</evidence>
<evidence type="ECO:0000256" key="7">
    <source>
        <dbReference type="SAM" id="Phobius"/>
    </source>
</evidence>
<feature type="compositionally biased region" description="Polar residues" evidence="6">
    <location>
        <begin position="72"/>
        <end position="81"/>
    </location>
</feature>
<dbReference type="PRINTS" id="PR01821">
    <property type="entry name" value="DAPIT"/>
</dbReference>
<feature type="transmembrane region" description="Helical" evidence="7">
    <location>
        <begin position="29"/>
        <end position="46"/>
    </location>
</feature>
<evidence type="ECO:0000313" key="9">
    <source>
        <dbReference type="Proteomes" id="UP000678393"/>
    </source>
</evidence>
<dbReference type="PANTHER" id="PTHR34038">
    <property type="entry name" value="ATP SYNTHASE MEMBRANE SUBUNIT DAPIT, MITOCHONDRIAL"/>
    <property type="match status" value="1"/>
</dbReference>
<evidence type="ECO:0000256" key="3">
    <source>
        <dbReference type="ARBA" id="ARBA00022989"/>
    </source>
</evidence>
<dbReference type="AlphaFoldDB" id="A0A8S3ZGI9"/>
<gene>
    <name evidence="8" type="ORF">CUNI_LOCUS14111</name>
</gene>
<evidence type="ECO:0000256" key="6">
    <source>
        <dbReference type="SAM" id="MobiDB-lite"/>
    </source>
</evidence>
<dbReference type="InterPro" id="IPR009125">
    <property type="entry name" value="ATPMK"/>
</dbReference>
<dbReference type="Proteomes" id="UP000678393">
    <property type="component" value="Unassembled WGS sequence"/>
</dbReference>
<accession>A0A8S3ZGI9</accession>
<keyword evidence="3 7" id="KW-1133">Transmembrane helix</keyword>
<dbReference type="EMBL" id="CAJHNH020003112">
    <property type="protein sequence ID" value="CAG5128553.1"/>
    <property type="molecule type" value="Genomic_DNA"/>
</dbReference>
<keyword evidence="4" id="KW-0496">Mitochondrion</keyword>
<evidence type="ECO:0000256" key="5">
    <source>
        <dbReference type="ARBA" id="ARBA00023136"/>
    </source>
</evidence>
<reference evidence="8" key="1">
    <citation type="submission" date="2021-04" db="EMBL/GenBank/DDBJ databases">
        <authorList>
            <consortium name="Molecular Ecology Group"/>
        </authorList>
    </citation>
    <scope>NUCLEOTIDE SEQUENCE</scope>
</reference>
<feature type="region of interest" description="Disordered" evidence="6">
    <location>
        <begin position="52"/>
        <end position="81"/>
    </location>
</feature>
<comment type="subcellular location">
    <subcellularLocation>
        <location evidence="1">Mitochondrion membrane</location>
        <topology evidence="1">Single-pass membrane protein</topology>
    </subcellularLocation>
</comment>
<dbReference type="OrthoDB" id="6128216at2759"/>
<keyword evidence="2 7" id="KW-0812">Transmembrane</keyword>
<evidence type="ECO:0000313" key="8">
    <source>
        <dbReference type="EMBL" id="CAG5128553.1"/>
    </source>
</evidence>
<dbReference type="PANTHER" id="PTHR34038:SF1">
    <property type="entry name" value="ATP SYNTHASE MEMBRANE SUBUNIT K, MITOCHONDRIAL"/>
    <property type="match status" value="1"/>
</dbReference>
<evidence type="ECO:0000256" key="4">
    <source>
        <dbReference type="ARBA" id="ARBA00023128"/>
    </source>
</evidence>
<sequence>MAGDFVPEEELNLKGFQKYFNSYTLRGRFNIVVATYSTLFLMILLYKLNQPPKRNLPQNKQAKSKSPDVSPRCTQISKCNK</sequence>